<dbReference type="EMBL" id="CADCTR010002113">
    <property type="protein sequence ID" value="CAA9332857.1"/>
    <property type="molecule type" value="Genomic_DNA"/>
</dbReference>
<sequence length="86" mass="9472">EGRTTEGCKEEPGADAKGVRQARGDQPAVSRIQHRTRVARLPRACPEICGRAHVRRERATDPGPADDHATTVRSEPGPDRRTHEEV</sequence>
<gene>
    <name evidence="2" type="ORF">AVDCRST_MAG93-6279</name>
</gene>
<feature type="compositionally biased region" description="Basic and acidic residues" evidence="1">
    <location>
        <begin position="57"/>
        <end position="86"/>
    </location>
</feature>
<feature type="region of interest" description="Disordered" evidence="1">
    <location>
        <begin position="1"/>
        <end position="30"/>
    </location>
</feature>
<evidence type="ECO:0000313" key="2">
    <source>
        <dbReference type="EMBL" id="CAA9332857.1"/>
    </source>
</evidence>
<feature type="compositionally biased region" description="Basic and acidic residues" evidence="1">
    <location>
        <begin position="1"/>
        <end position="18"/>
    </location>
</feature>
<protein>
    <submittedName>
        <fullName evidence="2">Uncharacterized protein</fullName>
    </submittedName>
</protein>
<dbReference type="AlphaFoldDB" id="A0A6J4LHJ7"/>
<organism evidence="2">
    <name type="scientific">uncultured Chloroflexia bacterium</name>
    <dbReference type="NCBI Taxonomy" id="1672391"/>
    <lineage>
        <taxon>Bacteria</taxon>
        <taxon>Bacillati</taxon>
        <taxon>Chloroflexota</taxon>
        <taxon>Chloroflexia</taxon>
        <taxon>environmental samples</taxon>
    </lineage>
</organism>
<feature type="region of interest" description="Disordered" evidence="1">
    <location>
        <begin position="50"/>
        <end position="86"/>
    </location>
</feature>
<proteinExistence type="predicted"/>
<feature type="non-terminal residue" evidence="2">
    <location>
        <position position="86"/>
    </location>
</feature>
<feature type="non-terminal residue" evidence="2">
    <location>
        <position position="1"/>
    </location>
</feature>
<evidence type="ECO:0000256" key="1">
    <source>
        <dbReference type="SAM" id="MobiDB-lite"/>
    </source>
</evidence>
<reference evidence="2" key="1">
    <citation type="submission" date="2020-02" db="EMBL/GenBank/DDBJ databases">
        <authorList>
            <person name="Meier V. D."/>
        </authorList>
    </citation>
    <scope>NUCLEOTIDE SEQUENCE</scope>
    <source>
        <strain evidence="2">AVDCRST_MAG93</strain>
    </source>
</reference>
<name>A0A6J4LHJ7_9CHLR</name>
<accession>A0A6J4LHJ7</accession>